<keyword evidence="2" id="KW-1185">Reference proteome</keyword>
<dbReference type="Gene3D" id="3.40.50.1240">
    <property type="entry name" value="Phosphoglycerate mutase-like"/>
    <property type="match status" value="1"/>
</dbReference>
<protein>
    <submittedName>
        <fullName evidence="1">Histidine phosphatase family protein</fullName>
    </submittedName>
</protein>
<dbReference type="SUPFAM" id="SSF53254">
    <property type="entry name" value="Phosphoglycerate mutase-like"/>
    <property type="match status" value="1"/>
</dbReference>
<dbReference type="InterPro" id="IPR050275">
    <property type="entry name" value="PGM_Phosphatase"/>
</dbReference>
<reference evidence="1 2" key="1">
    <citation type="submission" date="2019-02" db="EMBL/GenBank/DDBJ databases">
        <title>Ureibacillus thermophilus.</title>
        <authorList>
            <person name="Sunny J.S."/>
            <person name="Natarajan A."/>
            <person name="Saleena L.M."/>
        </authorList>
    </citation>
    <scope>NUCLEOTIDE SEQUENCE [LARGE SCALE GENOMIC DNA]</scope>
    <source>
        <strain evidence="1 2">LM102</strain>
    </source>
</reference>
<dbReference type="PANTHER" id="PTHR48100:SF59">
    <property type="entry name" value="ADENOSYLCOBALAMIN_ALPHA-RIBAZOLE PHOSPHATASE"/>
    <property type="match status" value="1"/>
</dbReference>
<accession>A0A4P6UWD0</accession>
<dbReference type="EMBL" id="CP036528">
    <property type="protein sequence ID" value="QBK25922.1"/>
    <property type="molecule type" value="Genomic_DNA"/>
</dbReference>
<dbReference type="InterPro" id="IPR013078">
    <property type="entry name" value="His_Pase_superF_clade-1"/>
</dbReference>
<gene>
    <name evidence="1" type="ORF">DKZ56_08660</name>
</gene>
<dbReference type="GO" id="GO:0016791">
    <property type="term" value="F:phosphatase activity"/>
    <property type="evidence" value="ECO:0007669"/>
    <property type="project" value="TreeGrafter"/>
</dbReference>
<name>A0A4P6UWD0_9BACL</name>
<dbReference type="GO" id="GO:0005737">
    <property type="term" value="C:cytoplasm"/>
    <property type="evidence" value="ECO:0007669"/>
    <property type="project" value="TreeGrafter"/>
</dbReference>
<dbReference type="Pfam" id="PF00300">
    <property type="entry name" value="His_Phos_1"/>
    <property type="match status" value="1"/>
</dbReference>
<dbReference type="CDD" id="cd07067">
    <property type="entry name" value="HP_PGM_like"/>
    <property type="match status" value="1"/>
</dbReference>
<dbReference type="Proteomes" id="UP000291151">
    <property type="component" value="Chromosome"/>
</dbReference>
<evidence type="ECO:0000313" key="1">
    <source>
        <dbReference type="EMBL" id="QBK25922.1"/>
    </source>
</evidence>
<dbReference type="RefSeq" id="WP_208649617.1">
    <property type="nucleotide sequence ID" value="NZ_CP036528.1"/>
</dbReference>
<dbReference type="InterPro" id="IPR029033">
    <property type="entry name" value="His_PPase_superfam"/>
</dbReference>
<dbReference type="AlphaFoldDB" id="A0A4P6UWD0"/>
<dbReference type="PANTHER" id="PTHR48100">
    <property type="entry name" value="BROAD-SPECIFICITY PHOSPHATASE YOR283W-RELATED"/>
    <property type="match status" value="1"/>
</dbReference>
<organism evidence="1 2">
    <name type="scientific">Ureibacillus thermophilus</name>
    <dbReference type="NCBI Taxonomy" id="367743"/>
    <lineage>
        <taxon>Bacteria</taxon>
        <taxon>Bacillati</taxon>
        <taxon>Bacillota</taxon>
        <taxon>Bacilli</taxon>
        <taxon>Bacillales</taxon>
        <taxon>Caryophanaceae</taxon>
        <taxon>Ureibacillus</taxon>
    </lineage>
</organism>
<sequence length="199" mass="23247">MGGSSVIVHLIRHEKTKANLERKYIGWTDESIVYDKVNCIVPIHTDVVYGSDLKRCLETARLYFPNAVFHPFFELRELNFGDFEMKTYEDLKDDERYRQWIDVPQKVTPPNGEAFTAFQKRVLDCFQQIVEHPGIYVFVVHGGVIRLILSKFCEEKNFQEVVVQHRNIYTLFWDDIESLKGGEVCNRLSVAPIMVNENL</sequence>
<proteinExistence type="predicted"/>
<evidence type="ECO:0000313" key="2">
    <source>
        <dbReference type="Proteomes" id="UP000291151"/>
    </source>
</evidence>
<dbReference type="KEGG" id="uth:DKZ56_08660"/>